<evidence type="ECO:0000313" key="2">
    <source>
        <dbReference type="EMBL" id="ELW70085.1"/>
    </source>
</evidence>
<dbReference type="AlphaFoldDB" id="L9L4I7"/>
<evidence type="ECO:0000256" key="1">
    <source>
        <dbReference type="SAM" id="MobiDB-lite"/>
    </source>
</evidence>
<dbReference type="Gene3D" id="3.30.70.330">
    <property type="match status" value="1"/>
</dbReference>
<dbReference type="GO" id="GO:0003676">
    <property type="term" value="F:nucleic acid binding"/>
    <property type="evidence" value="ECO:0007669"/>
    <property type="project" value="InterPro"/>
</dbReference>
<feature type="compositionally biased region" description="Gly residues" evidence="1">
    <location>
        <begin position="196"/>
        <end position="211"/>
    </location>
</feature>
<reference evidence="3" key="2">
    <citation type="journal article" date="2013" name="Nat. Commun.">
        <title>Genome of the Chinese tree shrew.</title>
        <authorList>
            <person name="Fan Y."/>
            <person name="Huang Z.Y."/>
            <person name="Cao C.C."/>
            <person name="Chen C.S."/>
            <person name="Chen Y.X."/>
            <person name="Fan D.D."/>
            <person name="He J."/>
            <person name="Hou H.L."/>
            <person name="Hu L."/>
            <person name="Hu X.T."/>
            <person name="Jiang X.T."/>
            <person name="Lai R."/>
            <person name="Lang Y.S."/>
            <person name="Liang B."/>
            <person name="Liao S.G."/>
            <person name="Mu D."/>
            <person name="Ma Y.Y."/>
            <person name="Niu Y.Y."/>
            <person name="Sun X.Q."/>
            <person name="Xia J.Q."/>
            <person name="Xiao J."/>
            <person name="Xiong Z.Q."/>
            <person name="Xu L."/>
            <person name="Yang L."/>
            <person name="Zhang Y."/>
            <person name="Zhao W."/>
            <person name="Zhao X.D."/>
            <person name="Zheng Y.T."/>
            <person name="Zhou J.M."/>
            <person name="Zhu Y.B."/>
            <person name="Zhang G.J."/>
            <person name="Wang J."/>
            <person name="Yao Y.G."/>
        </authorList>
    </citation>
    <scope>NUCLEOTIDE SEQUENCE [LARGE SCALE GENOMIC DNA]</scope>
</reference>
<feature type="region of interest" description="Disordered" evidence="1">
    <location>
        <begin position="58"/>
        <end position="144"/>
    </location>
</feature>
<protein>
    <submittedName>
        <fullName evidence="2">RNA-binding protein FUS</fullName>
    </submittedName>
</protein>
<feature type="compositionally biased region" description="Low complexity" evidence="1">
    <location>
        <begin position="66"/>
        <end position="125"/>
    </location>
</feature>
<feature type="compositionally biased region" description="Polar residues" evidence="1">
    <location>
        <begin position="126"/>
        <end position="144"/>
    </location>
</feature>
<dbReference type="InParanoid" id="L9L4I7"/>
<gene>
    <name evidence="2" type="ORF">TREES_T100001453</name>
</gene>
<dbReference type="InterPro" id="IPR035979">
    <property type="entry name" value="RBD_domain_sf"/>
</dbReference>
<proteinExistence type="predicted"/>
<dbReference type="STRING" id="246437.L9L4I7"/>
<feature type="region of interest" description="Disordered" evidence="1">
    <location>
        <begin position="188"/>
        <end position="279"/>
    </location>
</feature>
<dbReference type="EMBL" id="KB320506">
    <property type="protein sequence ID" value="ELW70085.1"/>
    <property type="molecule type" value="Genomic_DNA"/>
</dbReference>
<organism evidence="2 3">
    <name type="scientific">Tupaia chinensis</name>
    <name type="common">Chinese tree shrew</name>
    <name type="synonym">Tupaia belangeri chinensis</name>
    <dbReference type="NCBI Taxonomy" id="246437"/>
    <lineage>
        <taxon>Eukaryota</taxon>
        <taxon>Metazoa</taxon>
        <taxon>Chordata</taxon>
        <taxon>Craniata</taxon>
        <taxon>Vertebrata</taxon>
        <taxon>Euteleostomi</taxon>
        <taxon>Mammalia</taxon>
        <taxon>Eutheria</taxon>
        <taxon>Euarchontoglires</taxon>
        <taxon>Scandentia</taxon>
        <taxon>Tupaiidae</taxon>
        <taxon>Tupaia</taxon>
    </lineage>
</organism>
<evidence type="ECO:0000313" key="3">
    <source>
        <dbReference type="Proteomes" id="UP000011518"/>
    </source>
</evidence>
<dbReference type="InterPro" id="IPR012677">
    <property type="entry name" value="Nucleotide-bd_a/b_plait_sf"/>
</dbReference>
<reference evidence="3" key="1">
    <citation type="submission" date="2012-07" db="EMBL/GenBank/DDBJ databases">
        <title>Genome of the Chinese tree shrew, a rising model animal genetically related to primates.</title>
        <authorList>
            <person name="Zhang G."/>
            <person name="Fan Y."/>
            <person name="Yao Y."/>
            <person name="Huang Z."/>
        </authorList>
    </citation>
    <scope>NUCLEOTIDE SEQUENCE [LARGE SCALE GENOMIC DNA]</scope>
</reference>
<keyword evidence="3" id="KW-1185">Reference proteome</keyword>
<sequence length="321" mass="33828">MKLFKAFQPNNSSKLRPCHFSSLRGDHVSGPVPPLTPTAFQQFLHYTGYSTQSAPQGYGSAGGYGSSQSSQSSYGQQSSYPGYGQQPESQSTYGQQSSYPGYGQQPESQSSYGQQSSYPGYGQQPAPSSTSGDYGSSCQSSPRVGASANSLAMVDKSKAPIIPLGATDSRTSTIVAVEVAEGVVEVTGQEQPSMSGGYGNQDQNGGGGGGYRESHQDCGGCSRGSGYNHSSGGYEPRDHGGGHGGRGNMGRNDHGGFNKFGGPRDQGSRHDSEQDNSDNTIFVQGLGENVTIESLANYFKQIGIIKTNKKTRQPMINLYID</sequence>
<name>L9L4I7_TUPCH</name>
<dbReference type="SUPFAM" id="SSF54928">
    <property type="entry name" value="RNA-binding domain, RBD"/>
    <property type="match status" value="1"/>
</dbReference>
<dbReference type="Proteomes" id="UP000011518">
    <property type="component" value="Unassembled WGS sequence"/>
</dbReference>
<accession>L9L4I7</accession>